<accession>A0A0W0TJX0</accession>
<protein>
    <submittedName>
        <fullName evidence="1">Uncharacterized protein</fullName>
    </submittedName>
</protein>
<name>A0A0W0TJX0_9GAMM</name>
<dbReference type="PATRIC" id="fig|45065.4.peg.2449"/>
<evidence type="ECO:0000313" key="2">
    <source>
        <dbReference type="Proteomes" id="UP000054785"/>
    </source>
</evidence>
<proteinExistence type="predicted"/>
<dbReference type="Proteomes" id="UP000054785">
    <property type="component" value="Unassembled WGS sequence"/>
</dbReference>
<dbReference type="STRING" id="45065.Lgee_2254"/>
<sequence>MSKEFTSFKNVLEYLRGYKLTDITRDLVDSNIRNFVTLKRMPIILEALPPRYISAFFSEVMPNFNASKEAFFSLLMPLPTAKKIEFFRSFAHRLEAGMTCEDIDCLLTLMPGYMHEIGNAEWYRGFNIKSTEEAATLLRFFICEQAPSWRPANDAYAKFIRANEGAVQACLNSPQDVLNLVESGTHDNSKPFNASFFAEKLTAGYFNNALEDADAFDDFLEFFGYLHDGRKLQFADNLSQNARLANLNEHQRLQVAQMLNVNRCSLTHDEILCRLYNNNLLTDEQFFNFCLTLSHDDLDTKIGIFSPYDRLNKQILNLTEDKRAALCQRALDWLEAVAPSREEMKRYQRYQEGCYATVSFAGELVKLFFPEDEAACPDLCVLMCVTPLVLALLIAALAVAIIGLIPALIGLCLETKKTQAEQNFIASCGLNDPEVSAEVMDARYLNSQRFWQAANTQNFCGSLRGTSIEARSSDVSSLEDPSLVPCH</sequence>
<dbReference type="RefSeq" id="WP_028386509.1">
    <property type="nucleotide sequence ID" value="NZ_CAAAHN010000003.1"/>
</dbReference>
<dbReference type="EMBL" id="LNYC01000077">
    <property type="protein sequence ID" value="KTC95874.1"/>
    <property type="molecule type" value="Genomic_DNA"/>
</dbReference>
<reference evidence="1 2" key="1">
    <citation type="submission" date="2015-11" db="EMBL/GenBank/DDBJ databases">
        <title>Genomic analysis of 38 Legionella species identifies large and diverse effector repertoires.</title>
        <authorList>
            <person name="Burstein D."/>
            <person name="Amaro F."/>
            <person name="Zusman T."/>
            <person name="Lifshitz Z."/>
            <person name="Cohen O."/>
            <person name="Gilbert J.A."/>
            <person name="Pupko T."/>
            <person name="Shuman H.A."/>
            <person name="Segal G."/>
        </authorList>
    </citation>
    <scope>NUCLEOTIDE SEQUENCE [LARGE SCALE GENOMIC DNA]</scope>
    <source>
        <strain evidence="1 2">ATCC 49504</strain>
    </source>
</reference>
<comment type="caution">
    <text evidence="1">The sequence shown here is derived from an EMBL/GenBank/DDBJ whole genome shotgun (WGS) entry which is preliminary data.</text>
</comment>
<dbReference type="AlphaFoldDB" id="A0A0W0TJX0"/>
<keyword evidence="2" id="KW-1185">Reference proteome</keyword>
<evidence type="ECO:0000313" key="1">
    <source>
        <dbReference type="EMBL" id="KTC95874.1"/>
    </source>
</evidence>
<organism evidence="1 2">
    <name type="scientific">Legionella geestiana</name>
    <dbReference type="NCBI Taxonomy" id="45065"/>
    <lineage>
        <taxon>Bacteria</taxon>
        <taxon>Pseudomonadati</taxon>
        <taxon>Pseudomonadota</taxon>
        <taxon>Gammaproteobacteria</taxon>
        <taxon>Legionellales</taxon>
        <taxon>Legionellaceae</taxon>
        <taxon>Legionella</taxon>
    </lineage>
</organism>
<gene>
    <name evidence="1" type="ORF">Lgee_2254</name>
</gene>